<proteinExistence type="predicted"/>
<reference evidence="1 2" key="1">
    <citation type="submission" date="2020-03" db="EMBL/GenBank/DDBJ databases">
        <title>Soil Listeria distribution.</title>
        <authorList>
            <person name="Liao J."/>
            <person name="Wiedmann M."/>
        </authorList>
    </citation>
    <scope>NUCLEOTIDE SEQUENCE [LARGE SCALE GENOMIC DNA]</scope>
    <source>
        <strain evidence="1 2">FSL L7-1829</strain>
    </source>
</reference>
<gene>
    <name evidence="1" type="ORF">HB853_12360</name>
</gene>
<comment type="caution">
    <text evidence="1">The sequence shown here is derived from an EMBL/GenBank/DDBJ whole genome shotgun (WGS) entry which is preliminary data.</text>
</comment>
<dbReference type="Proteomes" id="UP000522007">
    <property type="component" value="Unassembled WGS sequence"/>
</dbReference>
<name>A0A7X0T7J4_LISWE</name>
<dbReference type="EMBL" id="JAAROP010000016">
    <property type="protein sequence ID" value="MBC1323722.1"/>
    <property type="molecule type" value="Genomic_DNA"/>
</dbReference>
<evidence type="ECO:0000313" key="1">
    <source>
        <dbReference type="EMBL" id="MBC1323722.1"/>
    </source>
</evidence>
<accession>A0A7X0T7J4</accession>
<organism evidence="1 2">
    <name type="scientific">Listeria welshimeri</name>
    <dbReference type="NCBI Taxonomy" id="1643"/>
    <lineage>
        <taxon>Bacteria</taxon>
        <taxon>Bacillati</taxon>
        <taxon>Bacillota</taxon>
        <taxon>Bacilli</taxon>
        <taxon>Bacillales</taxon>
        <taxon>Listeriaceae</taxon>
        <taxon>Listeria</taxon>
    </lineage>
</organism>
<sequence length="359" mass="42828">MNKIYYKVSKLENFEVAARKIFNLLVEAQNQFENESRVLKVDIDNHLNELGQFDDDMLRLQQEFGELFLLPFFTEINFPLLIKKNPKKQINDIPEKFTLNNLKRETSLSELEIKNYYNTEFVLEKDVYLYLKKVSNVLKEYIKIDNYKINIDREDYDEFGLLIQWQSYMKDLINELYNSFINGNLISNVAMTRSLIECYVYISIIKKEKNPLLLQDWFFSNLIKGSKRYNEGNKELLNNTLAQFFEGYDILQSRLKKGNSNNWLSTVIPKKNITFRDACEYLNEDYIYEDFQEASSFVHGQDIKSKITPFYSYSSIYSKLYTMMIYIIKSLYLFDLSSELKEEIDDLEFELILLGKKYL</sequence>
<dbReference type="AlphaFoldDB" id="A0A7X0T7J4"/>
<evidence type="ECO:0000313" key="2">
    <source>
        <dbReference type="Proteomes" id="UP000522007"/>
    </source>
</evidence>
<protein>
    <submittedName>
        <fullName evidence="1">Uncharacterized protein</fullName>
    </submittedName>
</protein>